<name>A0AAF0UA93_SOLVR</name>
<sequence>MQVWNKAVVAKLYWDLANKENKLWIKWIHTYYIKGQSMWQDKQASWMIRKIMSAKHTIDQIHLMQGKKGSMIRQIYLYMIWELQRPDWKCLMFNNAARPKAYFTMWLMLNKKLVTVDRLAKWGVEVNKTCILCKKAEETIHHMIIQCQFARKLWERLFKWSHQLSVVPMTWGQFIQWSIQHGKGKT</sequence>
<dbReference type="Pfam" id="PF13966">
    <property type="entry name" value="zf-RVT"/>
    <property type="match status" value="1"/>
</dbReference>
<keyword evidence="3" id="KW-1185">Reference proteome</keyword>
<evidence type="ECO:0000313" key="3">
    <source>
        <dbReference type="Proteomes" id="UP001234989"/>
    </source>
</evidence>
<accession>A0AAF0UA93</accession>
<dbReference type="AlphaFoldDB" id="A0AAF0UA93"/>
<evidence type="ECO:0000313" key="2">
    <source>
        <dbReference type="EMBL" id="WMV42099.1"/>
    </source>
</evidence>
<protein>
    <recommendedName>
        <fullName evidence="1">Reverse transcriptase zinc-binding domain-containing protein</fullName>
    </recommendedName>
</protein>
<organism evidence="2 3">
    <name type="scientific">Solanum verrucosum</name>
    <dbReference type="NCBI Taxonomy" id="315347"/>
    <lineage>
        <taxon>Eukaryota</taxon>
        <taxon>Viridiplantae</taxon>
        <taxon>Streptophyta</taxon>
        <taxon>Embryophyta</taxon>
        <taxon>Tracheophyta</taxon>
        <taxon>Spermatophyta</taxon>
        <taxon>Magnoliopsida</taxon>
        <taxon>eudicotyledons</taxon>
        <taxon>Gunneridae</taxon>
        <taxon>Pentapetalae</taxon>
        <taxon>asterids</taxon>
        <taxon>lamiids</taxon>
        <taxon>Solanales</taxon>
        <taxon>Solanaceae</taxon>
        <taxon>Solanoideae</taxon>
        <taxon>Solaneae</taxon>
        <taxon>Solanum</taxon>
    </lineage>
</organism>
<feature type="domain" description="Reverse transcriptase zinc-binding" evidence="1">
    <location>
        <begin position="73"/>
        <end position="154"/>
    </location>
</feature>
<proteinExistence type="predicted"/>
<gene>
    <name evidence="2" type="ORF">MTR67_035484</name>
</gene>
<evidence type="ECO:0000259" key="1">
    <source>
        <dbReference type="Pfam" id="PF13966"/>
    </source>
</evidence>
<dbReference type="EMBL" id="CP133619">
    <property type="protein sequence ID" value="WMV42099.1"/>
    <property type="molecule type" value="Genomic_DNA"/>
</dbReference>
<reference evidence="2" key="1">
    <citation type="submission" date="2023-08" db="EMBL/GenBank/DDBJ databases">
        <title>A de novo genome assembly of Solanum verrucosum Schlechtendal, a Mexican diploid species geographically isolated from the other diploid A-genome species in potato relatives.</title>
        <authorList>
            <person name="Hosaka K."/>
        </authorList>
    </citation>
    <scope>NUCLEOTIDE SEQUENCE</scope>
    <source>
        <tissue evidence="2">Young leaves</tissue>
    </source>
</reference>
<dbReference type="InterPro" id="IPR026960">
    <property type="entry name" value="RVT-Znf"/>
</dbReference>
<dbReference type="Proteomes" id="UP001234989">
    <property type="component" value="Chromosome 8"/>
</dbReference>